<keyword evidence="2" id="KW-1185">Reference proteome</keyword>
<comment type="caution">
    <text evidence="1">The sequence shown here is derived from an EMBL/GenBank/DDBJ whole genome shotgun (WGS) entry which is preliminary data.</text>
</comment>
<protein>
    <submittedName>
        <fullName evidence="1">Uncharacterized protein</fullName>
    </submittedName>
</protein>
<reference evidence="1" key="2">
    <citation type="submission" date="2020-11" db="EMBL/GenBank/DDBJ databases">
        <title>Description of novel Gluconobacter species.</title>
        <authorList>
            <person name="Cleenwerck I."/>
            <person name="Cnockaert M."/>
            <person name="Borremans W."/>
            <person name="Wieme A.D."/>
            <person name="De Vuyst L."/>
            <person name="Vandamme P."/>
        </authorList>
    </citation>
    <scope>NUCLEOTIDE SEQUENCE</scope>
    <source>
        <strain evidence="1">LMG 31484</strain>
    </source>
</reference>
<evidence type="ECO:0000313" key="2">
    <source>
        <dbReference type="Proteomes" id="UP000623107"/>
    </source>
</evidence>
<dbReference type="RefSeq" id="WP_194259480.1">
    <property type="nucleotide sequence ID" value="NZ_JABCQG010000006.1"/>
</dbReference>
<dbReference type="EMBL" id="JABCQG010000006">
    <property type="protein sequence ID" value="MBF0858785.1"/>
    <property type="molecule type" value="Genomic_DNA"/>
</dbReference>
<name>A0ABR9Y4M2_9PROT</name>
<sequence>MSVDATSNSTPAAVTVSSGSAQDAAPTITAIGFNADTAELVFTFSDGSQISVTGLAEAIAQSLGGASLAVLDVGGSLILGGKPRLGISGAGNLTLPTPVPDSTADYTPVSGTNEIYSQAGSLGVAQ</sequence>
<gene>
    <name evidence="1" type="ORF">HKD24_06105</name>
</gene>
<proteinExistence type="predicted"/>
<reference evidence="1" key="1">
    <citation type="submission" date="2020-04" db="EMBL/GenBank/DDBJ databases">
        <authorList>
            <person name="Sombolestani A."/>
        </authorList>
    </citation>
    <scope>NUCLEOTIDE SEQUENCE</scope>
    <source>
        <strain evidence="1">LMG 31484</strain>
    </source>
</reference>
<organism evidence="1 2">
    <name type="scientific">Gluconobacter vitians</name>
    <dbReference type="NCBI Taxonomy" id="2728102"/>
    <lineage>
        <taxon>Bacteria</taxon>
        <taxon>Pseudomonadati</taxon>
        <taxon>Pseudomonadota</taxon>
        <taxon>Alphaproteobacteria</taxon>
        <taxon>Acetobacterales</taxon>
        <taxon>Acetobacteraceae</taxon>
        <taxon>Gluconobacter</taxon>
    </lineage>
</organism>
<evidence type="ECO:0000313" key="1">
    <source>
        <dbReference type="EMBL" id="MBF0858785.1"/>
    </source>
</evidence>
<accession>A0ABR9Y4M2</accession>
<dbReference type="Proteomes" id="UP000623107">
    <property type="component" value="Unassembled WGS sequence"/>
</dbReference>